<comment type="caution">
    <text evidence="1">The sequence shown here is derived from an EMBL/GenBank/DDBJ whole genome shotgun (WGS) entry which is preliminary data.</text>
</comment>
<evidence type="ECO:0000313" key="1">
    <source>
        <dbReference type="EMBL" id="KAI3862823.1"/>
    </source>
</evidence>
<keyword evidence="2" id="KW-1185">Reference proteome</keyword>
<name>A0AAD4S502_9MAGN</name>
<proteinExistence type="predicted"/>
<protein>
    <submittedName>
        <fullName evidence="1">Uncharacterized protein</fullName>
    </submittedName>
</protein>
<gene>
    <name evidence="1" type="ORF">MKW98_008663</name>
</gene>
<accession>A0AAD4S502</accession>
<dbReference type="EMBL" id="JAJJMB010014087">
    <property type="protein sequence ID" value="KAI3862823.1"/>
    <property type="molecule type" value="Genomic_DNA"/>
</dbReference>
<sequence>MRIFSLVFNNSLSHQNKFFTREEKRSLSRIGASIYQSLTHLSSFYLSGLRFVFTDLGDFNYSRLCNLLYLLPTIVGLNLRRSISISSAGVC</sequence>
<dbReference type="AlphaFoldDB" id="A0AAD4S502"/>
<organism evidence="1 2">
    <name type="scientific">Papaver atlanticum</name>
    <dbReference type="NCBI Taxonomy" id="357466"/>
    <lineage>
        <taxon>Eukaryota</taxon>
        <taxon>Viridiplantae</taxon>
        <taxon>Streptophyta</taxon>
        <taxon>Embryophyta</taxon>
        <taxon>Tracheophyta</taxon>
        <taxon>Spermatophyta</taxon>
        <taxon>Magnoliopsida</taxon>
        <taxon>Ranunculales</taxon>
        <taxon>Papaveraceae</taxon>
        <taxon>Papaveroideae</taxon>
        <taxon>Papaver</taxon>
    </lineage>
</organism>
<reference evidence="1" key="1">
    <citation type="submission" date="2022-04" db="EMBL/GenBank/DDBJ databases">
        <title>A functionally conserved STORR gene fusion in Papaver species that diverged 16.8 million years ago.</title>
        <authorList>
            <person name="Catania T."/>
        </authorList>
    </citation>
    <scope>NUCLEOTIDE SEQUENCE</scope>
    <source>
        <strain evidence="1">S-188037</strain>
    </source>
</reference>
<dbReference type="Proteomes" id="UP001202328">
    <property type="component" value="Unassembled WGS sequence"/>
</dbReference>
<evidence type="ECO:0000313" key="2">
    <source>
        <dbReference type="Proteomes" id="UP001202328"/>
    </source>
</evidence>